<feature type="transmembrane region" description="Helical" evidence="1">
    <location>
        <begin position="6"/>
        <end position="29"/>
    </location>
</feature>
<protein>
    <submittedName>
        <fullName evidence="2">Uncharacterized protein</fullName>
    </submittedName>
</protein>
<dbReference type="Proteomes" id="UP001320768">
    <property type="component" value="Unassembled WGS sequence"/>
</dbReference>
<reference evidence="2 3" key="1">
    <citation type="journal article" date="2022" name="Nat. Microbiol.">
        <title>The microbiome of a bacterivorous marine choanoflagellate contains a resource-demanding obligate bacterial associate.</title>
        <authorList>
            <person name="Needham D.M."/>
            <person name="Poirier C."/>
            <person name="Bachy C."/>
            <person name="George E.E."/>
            <person name="Wilken S."/>
            <person name="Yung C.C.M."/>
            <person name="Limardo A.J."/>
            <person name="Morando M."/>
            <person name="Sudek L."/>
            <person name="Malmstrom R.R."/>
            <person name="Keeling P.J."/>
            <person name="Santoro A.E."/>
            <person name="Worden A.Z."/>
        </authorList>
    </citation>
    <scope>NUCLEOTIDE SEQUENCE [LARGE SCALE GENOMIC DNA]</scope>
    <source>
        <strain evidence="2 3">Comchoano-2</strain>
    </source>
</reference>
<evidence type="ECO:0000313" key="2">
    <source>
        <dbReference type="EMBL" id="MCP8351792.1"/>
    </source>
</evidence>
<accession>A0ABT1L3K0</accession>
<gene>
    <name evidence="2" type="ORF">MKS91_00580</name>
</gene>
<sequence>MIIESIVCVVFIGFVGWYFNVATVVSNYFQRRRALNKIKSRPASHTPLKEVVVNPNMALSKDILCPVHTDIPNKDEATGLDHVDEETAINLLVPMYGRTLSPKLVVDLKQAIQELWSRSEFLKVHEVLTYVASRFDQQAARVLMRQHSSRERVSDPLFLNRQRFQAVTVRFQEELGSVLHTERRIGSEVMIDLSRVQGEMPILDEWLLFTGSAKEFIAYQYGSSSIANAKMLCQTVIKEILTIYSGDVMLARGSVTLLGHAGKRVKALFDAICLIDYGVEHMEDIPTPAPINESLRQTGNFLSGYSNGWLPQLRTHSSYSRKGYSSHYKGCDQYGVDFSDSLFPGKTHLLFGLTQANVVWFKLEEHGLGSVAEIASHGVDYVCSKLNAPSIDEAGPNDVRDTNDIIGEIKERLASPCATL</sequence>
<proteinExistence type="predicted"/>
<evidence type="ECO:0000256" key="1">
    <source>
        <dbReference type="SAM" id="Phobius"/>
    </source>
</evidence>
<organism evidence="2 3">
    <name type="scientific">Candidatus Synchoanobacter obligatus</name>
    <dbReference type="NCBI Taxonomy" id="2919597"/>
    <lineage>
        <taxon>Bacteria</taxon>
        <taxon>Pseudomonadati</taxon>
        <taxon>Pseudomonadota</taxon>
        <taxon>Gammaproteobacteria</taxon>
        <taxon>Candidatus Comchoanobacterales</taxon>
        <taxon>Candidatus Comchoanobacteraceae</taxon>
        <taxon>Candidatus Synchoanobacter</taxon>
    </lineage>
</organism>
<keyword evidence="1" id="KW-1133">Transmembrane helix</keyword>
<dbReference type="EMBL" id="JAKUDN010000001">
    <property type="protein sequence ID" value="MCP8351792.1"/>
    <property type="molecule type" value="Genomic_DNA"/>
</dbReference>
<keyword evidence="1" id="KW-0472">Membrane</keyword>
<evidence type="ECO:0000313" key="3">
    <source>
        <dbReference type="Proteomes" id="UP001320768"/>
    </source>
</evidence>
<keyword evidence="1" id="KW-0812">Transmembrane</keyword>
<name>A0ABT1L3K0_9GAMM</name>
<dbReference type="RefSeq" id="WP_258568906.1">
    <property type="nucleotide sequence ID" value="NZ_JAKUDN010000001.1"/>
</dbReference>
<keyword evidence="3" id="KW-1185">Reference proteome</keyword>
<comment type="caution">
    <text evidence="2">The sequence shown here is derived from an EMBL/GenBank/DDBJ whole genome shotgun (WGS) entry which is preliminary data.</text>
</comment>